<keyword evidence="2" id="KW-0813">Transport</keyword>
<evidence type="ECO:0000256" key="8">
    <source>
        <dbReference type="SAM" id="Phobius"/>
    </source>
</evidence>
<feature type="transmembrane region" description="Helical" evidence="8">
    <location>
        <begin position="141"/>
        <end position="163"/>
    </location>
</feature>
<keyword evidence="7" id="KW-0407">Ion channel</keyword>
<evidence type="ECO:0000256" key="4">
    <source>
        <dbReference type="ARBA" id="ARBA00022989"/>
    </source>
</evidence>
<evidence type="ECO:0000313" key="10">
    <source>
        <dbReference type="EMBL" id="KON88033.1"/>
    </source>
</evidence>
<dbReference type="PATRIC" id="fig|1459.3.peg.3301"/>
<dbReference type="InterPro" id="IPR027359">
    <property type="entry name" value="Volt_channel_dom_sf"/>
</dbReference>
<dbReference type="InterPro" id="IPR028325">
    <property type="entry name" value="VG_K_chnl"/>
</dbReference>
<feature type="domain" description="Potassium channel" evidence="9">
    <location>
        <begin position="134"/>
        <end position="191"/>
    </location>
</feature>
<reference evidence="11" key="1">
    <citation type="submission" date="2015-07" db="EMBL/GenBank/DDBJ databases">
        <title>Fjat-10036 dsm4.</title>
        <authorList>
            <person name="Liu B."/>
            <person name="Wang J."/>
            <person name="Zhu Y."/>
            <person name="Liu G."/>
            <person name="Chen Q."/>
            <person name="Chen Z."/>
            <person name="Lan J."/>
            <person name="Che J."/>
            <person name="Ge C."/>
            <person name="Shi H."/>
            <person name="Pan Z."/>
            <person name="Liu X."/>
        </authorList>
    </citation>
    <scope>NUCLEOTIDE SEQUENCE [LARGE SCALE GENOMIC DNA]</scope>
    <source>
        <strain evidence="11">DSM 4</strain>
    </source>
</reference>
<gene>
    <name evidence="10" type="ORF">AF332_15230</name>
</gene>
<dbReference type="Gene3D" id="1.10.287.70">
    <property type="match status" value="1"/>
</dbReference>
<keyword evidence="5" id="KW-0406">Ion transport</keyword>
<keyword evidence="6 8" id="KW-0472">Membrane</keyword>
<dbReference type="InterPro" id="IPR013099">
    <property type="entry name" value="K_chnl_dom"/>
</dbReference>
<evidence type="ECO:0000256" key="1">
    <source>
        <dbReference type="ARBA" id="ARBA00004141"/>
    </source>
</evidence>
<evidence type="ECO:0000259" key="9">
    <source>
        <dbReference type="Pfam" id="PF07885"/>
    </source>
</evidence>
<dbReference type="OrthoDB" id="9785285at2"/>
<dbReference type="GO" id="GO:0001508">
    <property type="term" value="P:action potential"/>
    <property type="evidence" value="ECO:0007669"/>
    <property type="project" value="TreeGrafter"/>
</dbReference>
<keyword evidence="4 8" id="KW-1133">Transmembrane helix</keyword>
<protein>
    <submittedName>
        <fullName evidence="10">Ion transporter</fullName>
    </submittedName>
</protein>
<evidence type="ECO:0000256" key="6">
    <source>
        <dbReference type="ARBA" id="ARBA00023136"/>
    </source>
</evidence>
<dbReference type="GO" id="GO:0008076">
    <property type="term" value="C:voltage-gated potassium channel complex"/>
    <property type="evidence" value="ECO:0007669"/>
    <property type="project" value="InterPro"/>
</dbReference>
<dbReference type="PANTHER" id="PTHR11537:SF254">
    <property type="entry name" value="POTASSIUM VOLTAGE-GATED CHANNEL PROTEIN SHAB"/>
    <property type="match status" value="1"/>
</dbReference>
<dbReference type="RefSeq" id="WP_053435399.1">
    <property type="nucleotide sequence ID" value="NZ_LGUF01000007.1"/>
</dbReference>
<name>A0A0M0GE54_SPOGL</name>
<dbReference type="Proteomes" id="UP000037109">
    <property type="component" value="Unassembled WGS sequence"/>
</dbReference>
<keyword evidence="3 8" id="KW-0812">Transmembrane</keyword>
<accession>A0A0M0GE54</accession>
<organism evidence="10 11">
    <name type="scientific">Sporosarcina globispora</name>
    <name type="common">Bacillus globisporus</name>
    <dbReference type="NCBI Taxonomy" id="1459"/>
    <lineage>
        <taxon>Bacteria</taxon>
        <taxon>Bacillati</taxon>
        <taxon>Bacillota</taxon>
        <taxon>Bacilli</taxon>
        <taxon>Bacillales</taxon>
        <taxon>Caryophanaceae</taxon>
        <taxon>Sporosarcina</taxon>
    </lineage>
</organism>
<dbReference type="EMBL" id="LGUF01000007">
    <property type="protein sequence ID" value="KON88033.1"/>
    <property type="molecule type" value="Genomic_DNA"/>
</dbReference>
<evidence type="ECO:0000256" key="5">
    <source>
        <dbReference type="ARBA" id="ARBA00023065"/>
    </source>
</evidence>
<dbReference type="Pfam" id="PF07885">
    <property type="entry name" value="Ion_trans_2"/>
    <property type="match status" value="1"/>
</dbReference>
<evidence type="ECO:0000256" key="7">
    <source>
        <dbReference type="ARBA" id="ARBA00023303"/>
    </source>
</evidence>
<evidence type="ECO:0000256" key="3">
    <source>
        <dbReference type="ARBA" id="ARBA00022692"/>
    </source>
</evidence>
<comment type="subcellular location">
    <subcellularLocation>
        <location evidence="1">Membrane</location>
        <topology evidence="1">Multi-pass membrane protein</topology>
    </subcellularLocation>
</comment>
<keyword evidence="11" id="KW-1185">Reference proteome</keyword>
<dbReference type="AlphaFoldDB" id="A0A0M0GE54"/>
<sequence>MKKLVITYEIFMIVLIFISVALAFMVDNQFVIFQQTIWLIFVVDYFVRFARAENKWHYVKKHPLELVAIVPFDSLLRAARLVRIFKVLQLLGISSRYLKPFYAVLKTNGLDKAFKFSVAMLFVIPIPIAIVEPAIETYAEALWWGLITITTVGYGDIAPVTVLGRLMAAVLLMVGIVTIGIFTSAVTNYFSNKPKDSRDKQVMKIIQSIDEIEDITKEDIELIQLFLKRKL</sequence>
<dbReference type="STRING" id="1459.AF332_15230"/>
<evidence type="ECO:0000313" key="11">
    <source>
        <dbReference type="Proteomes" id="UP000037109"/>
    </source>
</evidence>
<dbReference type="GO" id="GO:0005249">
    <property type="term" value="F:voltage-gated potassium channel activity"/>
    <property type="evidence" value="ECO:0007669"/>
    <property type="project" value="InterPro"/>
</dbReference>
<feature type="transmembrane region" description="Helical" evidence="8">
    <location>
        <begin position="32"/>
        <end position="50"/>
    </location>
</feature>
<feature type="transmembrane region" description="Helical" evidence="8">
    <location>
        <begin position="170"/>
        <end position="190"/>
    </location>
</feature>
<dbReference type="Gene3D" id="1.20.120.350">
    <property type="entry name" value="Voltage-gated potassium channels. Chain C"/>
    <property type="match status" value="1"/>
</dbReference>
<feature type="transmembrane region" description="Helical" evidence="8">
    <location>
        <begin position="7"/>
        <end position="26"/>
    </location>
</feature>
<evidence type="ECO:0000256" key="2">
    <source>
        <dbReference type="ARBA" id="ARBA00022448"/>
    </source>
</evidence>
<dbReference type="SUPFAM" id="SSF81324">
    <property type="entry name" value="Voltage-gated potassium channels"/>
    <property type="match status" value="1"/>
</dbReference>
<dbReference type="Gene3D" id="1.20.5.110">
    <property type="match status" value="1"/>
</dbReference>
<comment type="caution">
    <text evidence="10">The sequence shown here is derived from an EMBL/GenBank/DDBJ whole genome shotgun (WGS) entry which is preliminary data.</text>
</comment>
<proteinExistence type="predicted"/>
<dbReference type="PANTHER" id="PTHR11537">
    <property type="entry name" value="VOLTAGE-GATED POTASSIUM CHANNEL"/>
    <property type="match status" value="1"/>
</dbReference>
<feature type="transmembrane region" description="Helical" evidence="8">
    <location>
        <begin position="116"/>
        <end position="135"/>
    </location>
</feature>